<proteinExistence type="predicted"/>
<feature type="transmembrane region" description="Helical" evidence="1">
    <location>
        <begin position="6"/>
        <end position="30"/>
    </location>
</feature>
<keyword evidence="1" id="KW-0812">Transmembrane</keyword>
<dbReference type="KEGG" id="bcv:Bcav_1582"/>
<dbReference type="STRING" id="471853.Bcav_1582"/>
<organism evidence="2 3">
    <name type="scientific">Beutenbergia cavernae (strain ATCC BAA-8 / DSM 12333 / CCUG 43141 / JCM 11478 / NBRC 16432 / NCIMB 13614 / HKI 0122)</name>
    <dbReference type="NCBI Taxonomy" id="471853"/>
    <lineage>
        <taxon>Bacteria</taxon>
        <taxon>Bacillati</taxon>
        <taxon>Actinomycetota</taxon>
        <taxon>Actinomycetes</taxon>
        <taxon>Micrococcales</taxon>
        <taxon>Beutenbergiaceae</taxon>
        <taxon>Beutenbergia</taxon>
    </lineage>
</organism>
<evidence type="ECO:0000313" key="2">
    <source>
        <dbReference type="EMBL" id="ACQ79838.1"/>
    </source>
</evidence>
<keyword evidence="3" id="KW-1185">Reference proteome</keyword>
<dbReference type="HOGENOM" id="CLU_3040816_0_0_11"/>
<dbReference type="AlphaFoldDB" id="C5C3D9"/>
<protein>
    <submittedName>
        <fullName evidence="2">Uncharacterized protein</fullName>
    </submittedName>
</protein>
<reference evidence="2 3" key="1">
    <citation type="journal article" date="2009" name="Stand. Genomic Sci.">
        <title>Complete genome sequence of Beutenbergia cavernae type strain (HKI 0122).</title>
        <authorList>
            <person name="Land M."/>
            <person name="Pukall R."/>
            <person name="Abt B."/>
            <person name="Goker M."/>
            <person name="Rohde M."/>
            <person name="Glavina Del Rio T."/>
            <person name="Tice H."/>
            <person name="Copeland A."/>
            <person name="Cheng J.F."/>
            <person name="Lucas S."/>
            <person name="Chen F."/>
            <person name="Nolan M."/>
            <person name="Bruce D."/>
            <person name="Goodwin L."/>
            <person name="Pitluck S."/>
            <person name="Ivanova N."/>
            <person name="Mavromatis K."/>
            <person name="Ovchinnikova G."/>
            <person name="Pati A."/>
            <person name="Chen A."/>
            <person name="Palaniappan K."/>
            <person name="Hauser L."/>
            <person name="Chang Y.J."/>
            <person name="Jefferies C.C."/>
            <person name="Saunders E."/>
            <person name="Brettin T."/>
            <person name="Detter J.C."/>
            <person name="Han C."/>
            <person name="Chain P."/>
            <person name="Bristow J."/>
            <person name="Eisen J.A."/>
            <person name="Markowitz V."/>
            <person name="Hugenholtz P."/>
            <person name="Kyrpides N.C."/>
            <person name="Klenk H.P."/>
            <person name="Lapidus A."/>
        </authorList>
    </citation>
    <scope>NUCLEOTIDE SEQUENCE [LARGE SCALE GENOMIC DNA]</scope>
    <source>
        <strain evidence="3">ATCC BAA-8 / DSM 12333 / NBRC 16432</strain>
    </source>
</reference>
<evidence type="ECO:0000313" key="3">
    <source>
        <dbReference type="Proteomes" id="UP000007962"/>
    </source>
</evidence>
<keyword evidence="1" id="KW-1133">Transmembrane helix</keyword>
<dbReference type="EMBL" id="CP001618">
    <property type="protein sequence ID" value="ACQ79838.1"/>
    <property type="molecule type" value="Genomic_DNA"/>
</dbReference>
<keyword evidence="1" id="KW-0472">Membrane</keyword>
<dbReference type="PROSITE" id="PS51257">
    <property type="entry name" value="PROKAR_LIPOPROTEIN"/>
    <property type="match status" value="1"/>
</dbReference>
<gene>
    <name evidence="2" type="ordered locus">Bcav_1582</name>
</gene>
<sequence length="54" mass="5554">MAGRDGYVAGVVAAVAAMLLVGCAAGDGLAADERYDAARFHLLTGPLRNHQLID</sequence>
<evidence type="ECO:0000256" key="1">
    <source>
        <dbReference type="SAM" id="Phobius"/>
    </source>
</evidence>
<name>C5C3D9_BEUC1</name>
<dbReference type="Proteomes" id="UP000007962">
    <property type="component" value="Chromosome"/>
</dbReference>
<accession>C5C3D9</accession>